<feature type="region of interest" description="Disordered" evidence="1">
    <location>
        <begin position="23"/>
        <end position="44"/>
    </location>
</feature>
<dbReference type="InterPro" id="IPR049825">
    <property type="entry name" value="Lasso_PadeA-like"/>
</dbReference>
<sequence length="44" mass="5222">MKKEWQEPQLEVLNITMTMANPHSGNHLDYTYEEGTPREDLTWS</sequence>
<name>A0ABM8YL99_9BACI</name>
<comment type="caution">
    <text evidence="2">The sequence shown here is derived from an EMBL/GenBank/DDBJ whole genome shotgun (WGS) entry which is preliminary data.</text>
</comment>
<dbReference type="NCBIfam" id="NF033524">
    <property type="entry name" value="lasso_PadeA_fam"/>
    <property type="match status" value="1"/>
</dbReference>
<dbReference type="EMBL" id="CAKJTJ010000006">
    <property type="protein sequence ID" value="CAG9620749.1"/>
    <property type="molecule type" value="Genomic_DNA"/>
</dbReference>
<gene>
    <name evidence="2" type="ORF">BACCIP111883_01519</name>
</gene>
<proteinExistence type="predicted"/>
<dbReference type="Proteomes" id="UP000789833">
    <property type="component" value="Unassembled WGS sequence"/>
</dbReference>
<protein>
    <recommendedName>
        <fullName evidence="4">Paeninodin family lasso peptide</fullName>
    </recommendedName>
</protein>
<evidence type="ECO:0008006" key="4">
    <source>
        <dbReference type="Google" id="ProtNLM"/>
    </source>
</evidence>
<evidence type="ECO:0000313" key="2">
    <source>
        <dbReference type="EMBL" id="CAG9620749.1"/>
    </source>
</evidence>
<accession>A0ABM8YL99</accession>
<evidence type="ECO:0000313" key="3">
    <source>
        <dbReference type="Proteomes" id="UP000789833"/>
    </source>
</evidence>
<reference evidence="2 3" key="1">
    <citation type="submission" date="2021-10" db="EMBL/GenBank/DDBJ databases">
        <authorList>
            <person name="Criscuolo A."/>
        </authorList>
    </citation>
    <scope>NUCLEOTIDE SEQUENCE [LARGE SCALE GENOMIC DNA]</scope>
    <source>
        <strain evidence="3">CIP 111883</strain>
    </source>
</reference>
<dbReference type="RefSeq" id="WP_230500668.1">
    <property type="nucleotide sequence ID" value="NZ_CAKJTJ010000006.1"/>
</dbReference>
<feature type="compositionally biased region" description="Basic and acidic residues" evidence="1">
    <location>
        <begin position="35"/>
        <end position="44"/>
    </location>
</feature>
<evidence type="ECO:0000256" key="1">
    <source>
        <dbReference type="SAM" id="MobiDB-lite"/>
    </source>
</evidence>
<keyword evidence="3" id="KW-1185">Reference proteome</keyword>
<organism evidence="2 3">
    <name type="scientific">Sutcliffiella rhizosphaerae</name>
    <dbReference type="NCBI Taxonomy" id="2880967"/>
    <lineage>
        <taxon>Bacteria</taxon>
        <taxon>Bacillati</taxon>
        <taxon>Bacillota</taxon>
        <taxon>Bacilli</taxon>
        <taxon>Bacillales</taxon>
        <taxon>Bacillaceae</taxon>
        <taxon>Sutcliffiella</taxon>
    </lineage>
</organism>